<organism evidence="2 3">
    <name type="scientific">Panagrolaimus davidi</name>
    <dbReference type="NCBI Taxonomy" id="227884"/>
    <lineage>
        <taxon>Eukaryota</taxon>
        <taxon>Metazoa</taxon>
        <taxon>Ecdysozoa</taxon>
        <taxon>Nematoda</taxon>
        <taxon>Chromadorea</taxon>
        <taxon>Rhabditida</taxon>
        <taxon>Tylenchina</taxon>
        <taxon>Panagrolaimomorpha</taxon>
        <taxon>Panagrolaimoidea</taxon>
        <taxon>Panagrolaimidae</taxon>
        <taxon>Panagrolaimus</taxon>
    </lineage>
</organism>
<evidence type="ECO:0000259" key="1">
    <source>
        <dbReference type="PROSITE" id="PS50280"/>
    </source>
</evidence>
<dbReference type="Pfam" id="PF13414">
    <property type="entry name" value="TPR_11"/>
    <property type="match status" value="1"/>
</dbReference>
<feature type="domain" description="SET" evidence="1">
    <location>
        <begin position="332"/>
        <end position="483"/>
    </location>
</feature>
<name>A0A914Q0F3_9BILA</name>
<dbReference type="SUPFAM" id="SSF82199">
    <property type="entry name" value="SET domain"/>
    <property type="match status" value="1"/>
</dbReference>
<dbReference type="InterPro" id="IPR053209">
    <property type="entry name" value="Gramillin-biosynth_MTr"/>
</dbReference>
<dbReference type="PANTHER" id="PTHR47643:SF2">
    <property type="entry name" value="TPR DOMAIN PROTEIN (AFU_ORTHOLOGUE AFUA_5G12710)"/>
    <property type="match status" value="1"/>
</dbReference>
<dbReference type="InterPro" id="IPR046341">
    <property type="entry name" value="SET_dom_sf"/>
</dbReference>
<dbReference type="SUPFAM" id="SSF48452">
    <property type="entry name" value="TPR-like"/>
    <property type="match status" value="1"/>
</dbReference>
<dbReference type="InterPro" id="IPR001214">
    <property type="entry name" value="SET_dom"/>
</dbReference>
<dbReference type="PROSITE" id="PS50280">
    <property type="entry name" value="SET"/>
    <property type="match status" value="1"/>
</dbReference>
<dbReference type="InterPro" id="IPR011990">
    <property type="entry name" value="TPR-like_helical_dom_sf"/>
</dbReference>
<dbReference type="WBParaSite" id="PDA_v2.g24174.t1">
    <property type="protein sequence ID" value="PDA_v2.g24174.t1"/>
    <property type="gene ID" value="PDA_v2.g24174"/>
</dbReference>
<keyword evidence="2" id="KW-1185">Reference proteome</keyword>
<dbReference type="PANTHER" id="PTHR47643">
    <property type="entry name" value="TPR DOMAIN PROTEIN (AFU_ORTHOLOGUE AFUA_5G12710)"/>
    <property type="match status" value="1"/>
</dbReference>
<evidence type="ECO:0000313" key="3">
    <source>
        <dbReference type="WBParaSite" id="PDA_v2.g24174.t1"/>
    </source>
</evidence>
<dbReference type="SMART" id="SM00028">
    <property type="entry name" value="TPR"/>
    <property type="match status" value="3"/>
</dbReference>
<dbReference type="Proteomes" id="UP000887578">
    <property type="component" value="Unplaced"/>
</dbReference>
<dbReference type="Gene3D" id="1.25.40.10">
    <property type="entry name" value="Tetratricopeptide repeat domain"/>
    <property type="match status" value="1"/>
</dbReference>
<dbReference type="AlphaFoldDB" id="A0A914Q0F3"/>
<evidence type="ECO:0000313" key="2">
    <source>
        <dbReference type="Proteomes" id="UP000887578"/>
    </source>
</evidence>
<accession>A0A914Q0F3</accession>
<protein>
    <submittedName>
        <fullName evidence="3">SET domain-containing protein</fullName>
    </submittedName>
</protein>
<sequence>MQIAAAKEAELLNQSKPVAWTPRNPFEEHMRWQMKLESFQATDFANVTRSTVLSSALSSKQQLIKLSPTTLKEMKVPKIHFGKYLICKVVDVPLPLIGISTLVEDLNGDVEEMIIYNFSYNINDVSWLKEGSILIIKEPRLRYGLQGKAVSLRIDSPTDIIFTDSTDEEFLSKIGASKWHKPSTKDVELIRKNANDLFLKGKFDDALMLYNRAIRYSPDLPILYLNKASAYLRKNSFSKAYEAAKFGLEKGGDREKALLRMGMAAYGMKQWKIAAKHFAEVLKDFAKNSSAEEQLKRATARLNEQEKGKFNFKEMYVMSKENAELDVSDYCGPIKITKIEGKGRGIVATNDIKKGTLLVVSKSFATSYSKDFTGNLISINLIRNNEVGTAAEMLQTIRAMENLHKNPQRAQEVYQLFSGNLDENDDENPDDYIDAARIQKICAFNCFSTEESIRGDHLKEDSHLFILPSYFNHSCIGKLRVVF</sequence>
<dbReference type="InterPro" id="IPR019734">
    <property type="entry name" value="TPR_rpt"/>
</dbReference>
<reference evidence="3" key="1">
    <citation type="submission" date="2022-11" db="UniProtKB">
        <authorList>
            <consortium name="WormBaseParasite"/>
        </authorList>
    </citation>
    <scope>IDENTIFICATION</scope>
</reference>
<proteinExistence type="predicted"/>